<dbReference type="AlphaFoldDB" id="A0A2D6LP85"/>
<evidence type="ECO:0000256" key="1">
    <source>
        <dbReference type="SAM" id="MobiDB-lite"/>
    </source>
</evidence>
<evidence type="ECO:0000313" key="3">
    <source>
        <dbReference type="Proteomes" id="UP000226712"/>
    </source>
</evidence>
<protein>
    <submittedName>
        <fullName evidence="2">Uncharacterized protein</fullName>
    </submittedName>
</protein>
<comment type="caution">
    <text evidence="2">The sequence shown here is derived from an EMBL/GenBank/DDBJ whole genome shotgun (WGS) entry which is preliminary data.</text>
</comment>
<name>A0A2D6LP85_9ARCH</name>
<dbReference type="EMBL" id="NZBD01000004">
    <property type="protein sequence ID" value="MAG18003.1"/>
    <property type="molecule type" value="Genomic_DNA"/>
</dbReference>
<proteinExistence type="predicted"/>
<gene>
    <name evidence="2" type="ORF">CL944_00845</name>
</gene>
<dbReference type="Proteomes" id="UP000226712">
    <property type="component" value="Unassembled WGS sequence"/>
</dbReference>
<feature type="compositionally biased region" description="Basic and acidic residues" evidence="1">
    <location>
        <begin position="30"/>
        <end position="46"/>
    </location>
</feature>
<reference evidence="3" key="1">
    <citation type="submission" date="2017-09" db="EMBL/GenBank/DDBJ databases">
        <title>The Reconstruction of 2,631 Draft Metagenome-Assembled Genomes from the Global Oceans.</title>
        <authorList>
            <person name="Tully B.J."/>
            <person name="Graham E.D."/>
            <person name="Heidelberg J.F."/>
        </authorList>
    </citation>
    <scope>NUCLEOTIDE SEQUENCE [LARGE SCALE GENOMIC DNA]</scope>
</reference>
<organism evidence="2 3">
    <name type="scientific">Candidatus Iainarchaeum sp</name>
    <dbReference type="NCBI Taxonomy" id="3101447"/>
    <lineage>
        <taxon>Archaea</taxon>
        <taxon>Candidatus Iainarchaeota</taxon>
        <taxon>Candidatus Iainarchaeia</taxon>
        <taxon>Candidatus Iainarchaeales</taxon>
        <taxon>Candidatus Iainarchaeaceae</taxon>
        <taxon>Candidatus Iainarchaeum</taxon>
    </lineage>
</organism>
<sequence length="66" mass="7153">MPGRLRRGIAKIGSGVSKLKSLFRGGRISAKKEEARQTPKDDESKEKKGRGFGGSGRVGKLEPENQ</sequence>
<feature type="region of interest" description="Disordered" evidence="1">
    <location>
        <begin position="27"/>
        <end position="66"/>
    </location>
</feature>
<accession>A0A2D6LP85</accession>
<evidence type="ECO:0000313" key="2">
    <source>
        <dbReference type="EMBL" id="MAG18003.1"/>
    </source>
</evidence>